<gene>
    <name evidence="2" type="ORF">H0H81_011361</name>
</gene>
<evidence type="ECO:0000313" key="3">
    <source>
        <dbReference type="Proteomes" id="UP000717328"/>
    </source>
</evidence>
<dbReference type="AlphaFoldDB" id="A0A9P7GHF9"/>
<evidence type="ECO:0000313" key="2">
    <source>
        <dbReference type="EMBL" id="KAG5650687.1"/>
    </source>
</evidence>
<keyword evidence="3" id="KW-1185">Reference proteome</keyword>
<organism evidence="2 3">
    <name type="scientific">Sphagnurus paluster</name>
    <dbReference type="NCBI Taxonomy" id="117069"/>
    <lineage>
        <taxon>Eukaryota</taxon>
        <taxon>Fungi</taxon>
        <taxon>Dikarya</taxon>
        <taxon>Basidiomycota</taxon>
        <taxon>Agaricomycotina</taxon>
        <taxon>Agaricomycetes</taxon>
        <taxon>Agaricomycetidae</taxon>
        <taxon>Agaricales</taxon>
        <taxon>Tricholomatineae</taxon>
        <taxon>Lyophyllaceae</taxon>
        <taxon>Sphagnurus</taxon>
    </lineage>
</organism>
<dbReference type="EMBL" id="JABCKI010000385">
    <property type="protein sequence ID" value="KAG5650687.1"/>
    <property type="molecule type" value="Genomic_DNA"/>
</dbReference>
<protein>
    <submittedName>
        <fullName evidence="2">Uncharacterized protein</fullName>
    </submittedName>
</protein>
<sequence>MSTPSVGANQPGGGDGVDAPYNRRIRFGDWTPVQDGEGSRILYFYQGEAVGNRMSSVRGAIVHVRESWGNYAMLMNELRRLLQEGVQEPLPSEDAQQLEDVLASVKEWIDRRAGPAQEEEDYNVVRLYTSTFGYRLIFKITDIIIRTDTGITQRQEELNSAVFLLELLNVDLFNYVSVTQPADDFQGVVFRALPASEEQLQSFRELATKPISERDWAIPLTVISTSRNQDVAMDYAKAEVARLPERQLFLWRIHVVGLDAELLRVYRERYPTSVVSTICAVPIDELSPFPEEEEVILRGPFFQLVQMQEEVLEGVGRVYVMDSVTVNVNRDHPSTMELGEDGNGARELISTLVSMARTKACQGLAEGYGLVADAESYQRLYEEMVERLG</sequence>
<accession>A0A9P7GHF9</accession>
<proteinExistence type="predicted"/>
<comment type="caution">
    <text evidence="2">The sequence shown here is derived from an EMBL/GenBank/DDBJ whole genome shotgun (WGS) entry which is preliminary data.</text>
</comment>
<reference evidence="2" key="2">
    <citation type="submission" date="2021-10" db="EMBL/GenBank/DDBJ databases">
        <title>Phylogenomics reveals ancestral predisposition of the termite-cultivated fungus Termitomyces towards a domesticated lifestyle.</title>
        <authorList>
            <person name="Auxier B."/>
            <person name="Grum-Grzhimaylo A."/>
            <person name="Cardenas M.E."/>
            <person name="Lodge J.D."/>
            <person name="Laessoe T."/>
            <person name="Pedersen O."/>
            <person name="Smith M.E."/>
            <person name="Kuyper T.W."/>
            <person name="Franco-Molano E.A."/>
            <person name="Baroni T.J."/>
            <person name="Aanen D.K."/>
        </authorList>
    </citation>
    <scope>NUCLEOTIDE SEQUENCE</scope>
    <source>
        <strain evidence="2">D49</strain>
    </source>
</reference>
<evidence type="ECO:0000256" key="1">
    <source>
        <dbReference type="SAM" id="MobiDB-lite"/>
    </source>
</evidence>
<feature type="region of interest" description="Disordered" evidence="1">
    <location>
        <begin position="1"/>
        <end position="20"/>
    </location>
</feature>
<reference evidence="2" key="1">
    <citation type="submission" date="2021-02" db="EMBL/GenBank/DDBJ databases">
        <authorList>
            <person name="Nieuwenhuis M."/>
            <person name="Van De Peppel L.J.J."/>
        </authorList>
    </citation>
    <scope>NUCLEOTIDE SEQUENCE</scope>
    <source>
        <strain evidence="2">D49</strain>
    </source>
</reference>
<dbReference type="OrthoDB" id="2890956at2759"/>
<name>A0A9P7GHF9_9AGAR</name>
<dbReference type="Proteomes" id="UP000717328">
    <property type="component" value="Unassembled WGS sequence"/>
</dbReference>